<accession>A0A7K3PT71</accession>
<dbReference type="EMBL" id="JAAGMA010000813">
    <property type="protein sequence ID" value="NEB13172.1"/>
    <property type="molecule type" value="Genomic_DNA"/>
</dbReference>
<sequence>MTTSTPAAATGPAVRGSRGGLPGAVAAEWIKLWSVRSTWWCLLGGAGLMLLTTPVLGATMANNNKKGTLVPVGEVAVATVYVAQFALIALAMLMITAEYASGSIRTTLQAVPTRGRLLVAKTAVAGAVSLLAGIVFGLIGVGVSAMSLGDEADTAGGDALGSALRIGVYLALVAVLTVAVAVAVRSAAGTLTLVFVGLTVLPVILQASDIGPLVSLAERMPNSAGTVFMNADSTPYGPGTGLLLLALWAFGTLGLGCYAFRKRDA</sequence>
<evidence type="ECO:0000313" key="2">
    <source>
        <dbReference type="EMBL" id="NEB13172.1"/>
    </source>
</evidence>
<evidence type="ECO:0000313" key="3">
    <source>
        <dbReference type="Proteomes" id="UP000470446"/>
    </source>
</evidence>
<name>A0A7K3PT71_9ACTN</name>
<feature type="transmembrane region" description="Helical" evidence="1">
    <location>
        <begin position="39"/>
        <end position="61"/>
    </location>
</feature>
<feature type="transmembrane region" description="Helical" evidence="1">
    <location>
        <begin position="122"/>
        <end position="146"/>
    </location>
</feature>
<protein>
    <submittedName>
        <fullName evidence="2">ABC transporter permease subunit</fullName>
    </submittedName>
</protein>
<feature type="transmembrane region" description="Helical" evidence="1">
    <location>
        <begin position="166"/>
        <end position="184"/>
    </location>
</feature>
<dbReference type="Pfam" id="PF12730">
    <property type="entry name" value="ABC2_membrane_4"/>
    <property type="match status" value="1"/>
</dbReference>
<proteinExistence type="predicted"/>
<feature type="transmembrane region" description="Helical" evidence="1">
    <location>
        <begin position="236"/>
        <end position="260"/>
    </location>
</feature>
<dbReference type="AlphaFoldDB" id="A0A7K3PT71"/>
<dbReference type="RefSeq" id="WP_164248693.1">
    <property type="nucleotide sequence ID" value="NZ_JAAGMA010000813.1"/>
</dbReference>
<evidence type="ECO:0000256" key="1">
    <source>
        <dbReference type="SAM" id="Phobius"/>
    </source>
</evidence>
<gene>
    <name evidence="2" type="ORF">G3I32_30775</name>
</gene>
<organism evidence="2 3">
    <name type="scientific">Streptomyces coelicoflavus</name>
    <dbReference type="NCBI Taxonomy" id="285562"/>
    <lineage>
        <taxon>Bacteria</taxon>
        <taxon>Bacillati</taxon>
        <taxon>Actinomycetota</taxon>
        <taxon>Actinomycetes</taxon>
        <taxon>Kitasatosporales</taxon>
        <taxon>Streptomycetaceae</taxon>
        <taxon>Streptomyces</taxon>
    </lineage>
</organism>
<comment type="caution">
    <text evidence="2">The sequence shown here is derived from an EMBL/GenBank/DDBJ whole genome shotgun (WGS) entry which is preliminary data.</text>
</comment>
<reference evidence="2 3" key="1">
    <citation type="submission" date="2020-01" db="EMBL/GenBank/DDBJ databases">
        <title>Insect and environment-associated Actinomycetes.</title>
        <authorList>
            <person name="Currrie C."/>
            <person name="Chevrette M."/>
            <person name="Carlson C."/>
            <person name="Stubbendieck R."/>
            <person name="Wendt-Pienkowski E."/>
        </authorList>
    </citation>
    <scope>NUCLEOTIDE SEQUENCE [LARGE SCALE GENOMIC DNA]</scope>
    <source>
        <strain evidence="2 3">SID14163</strain>
    </source>
</reference>
<feature type="transmembrane region" description="Helical" evidence="1">
    <location>
        <begin position="81"/>
        <end position="101"/>
    </location>
</feature>
<keyword evidence="1" id="KW-0472">Membrane</keyword>
<keyword evidence="1" id="KW-0812">Transmembrane</keyword>
<keyword evidence="1" id="KW-1133">Transmembrane helix</keyword>
<dbReference type="Proteomes" id="UP000470446">
    <property type="component" value="Unassembled WGS sequence"/>
</dbReference>
<feature type="transmembrane region" description="Helical" evidence="1">
    <location>
        <begin position="191"/>
        <end position="216"/>
    </location>
</feature>